<feature type="region of interest" description="Disordered" evidence="2">
    <location>
        <begin position="85"/>
        <end position="108"/>
    </location>
</feature>
<evidence type="ECO:0000313" key="3">
    <source>
        <dbReference type="EMBL" id="KAF8822086.1"/>
    </source>
</evidence>
<sequence length="435" mass="50213">MTRSRSSKVRSTSRESSPQDKRKAASSKTPLSSSRSSRSRSSSCIGSPSSRRGEKYSPSFRRNRRIVVPRRSLLRESERKPLRDFASTRFNPRNDRRTSRGRDFSLEHDQCRNTMSPQYRFSAKARFYDTPPINKLDRTIHSSRDLNWKKRCERRTYPKKETVGTRSRMDNVERPKVARDSQLPSFSPNEKTDVVSVTNHPVDNTEGSKDVTKNSIIRRGNTNDLNPSPHEKIYAPNTNERLIKMRPFPSVDRSIVPPFLLRVFLKINGEHDITEFATRQKEPEQDELQIYAWMDARLRELVNLVKEVCEETRERNAIWKFRLIYPDKQGHNLMSPIGQVHSTKVDTWEDKKTLQQVKFQIGDYIDLSVLMQHQKTNILQSKVTPTIEKPGTTEPIQARDASMTKNTASAIRDHSTAPASVTLPDSHLQDFSAMS</sequence>
<dbReference type="Gene3D" id="3.10.20.550">
    <property type="entry name" value="ASAP complex, SAP18 subunit"/>
    <property type="match status" value="1"/>
</dbReference>
<protein>
    <submittedName>
        <fullName evidence="3">Sin3-associated polypeptide SAP18</fullName>
    </submittedName>
</protein>
<evidence type="ECO:0000313" key="4">
    <source>
        <dbReference type="Proteomes" id="UP000823046"/>
    </source>
</evidence>
<comment type="caution">
    <text evidence="3">The sequence shown here is derived from an EMBL/GenBank/DDBJ whole genome shotgun (WGS) entry which is preliminary data.</text>
</comment>
<reference evidence="3 4" key="1">
    <citation type="journal article" date="2020" name="bioRxiv">
        <title>Metabolic contributions of an alphaproteobacterial endosymbiont in the apicomplexan Cardiosporidium cionae.</title>
        <authorList>
            <person name="Hunter E.S."/>
            <person name="Paight C.J."/>
            <person name="Lane C.E."/>
        </authorList>
    </citation>
    <scope>NUCLEOTIDE SEQUENCE [LARGE SCALE GENOMIC DNA]</scope>
    <source>
        <strain evidence="3">ESH_2018</strain>
    </source>
</reference>
<dbReference type="PANTHER" id="PTHR13082">
    <property type="entry name" value="SAP18"/>
    <property type="match status" value="1"/>
</dbReference>
<comment type="similarity">
    <text evidence="1">Belongs to the SAP18 family.</text>
</comment>
<proteinExistence type="inferred from homology"/>
<evidence type="ECO:0000256" key="1">
    <source>
        <dbReference type="ARBA" id="ARBA00009143"/>
    </source>
</evidence>
<dbReference type="Proteomes" id="UP000823046">
    <property type="component" value="Unassembled WGS sequence"/>
</dbReference>
<feature type="compositionally biased region" description="Basic and acidic residues" evidence="2">
    <location>
        <begin position="92"/>
        <end position="108"/>
    </location>
</feature>
<gene>
    <name evidence="3" type="primary">SAP18</name>
    <name evidence="3" type="ORF">IE077_001076</name>
</gene>
<dbReference type="PANTHER" id="PTHR13082:SF0">
    <property type="entry name" value="HISTONE DEACETYLASE COMPLEX SUBUNIT SAP18"/>
    <property type="match status" value="1"/>
</dbReference>
<organism evidence="3 4">
    <name type="scientific">Cardiosporidium cionae</name>
    <dbReference type="NCBI Taxonomy" id="476202"/>
    <lineage>
        <taxon>Eukaryota</taxon>
        <taxon>Sar</taxon>
        <taxon>Alveolata</taxon>
        <taxon>Apicomplexa</taxon>
        <taxon>Aconoidasida</taxon>
        <taxon>Nephromycida</taxon>
        <taxon>Cardiosporidium</taxon>
    </lineage>
</organism>
<dbReference type="Pfam" id="PF06487">
    <property type="entry name" value="SAP18"/>
    <property type="match status" value="1"/>
</dbReference>
<feature type="region of interest" description="Disordered" evidence="2">
    <location>
        <begin position="1"/>
        <end position="63"/>
    </location>
</feature>
<feature type="region of interest" description="Disordered" evidence="2">
    <location>
        <begin position="177"/>
        <end position="209"/>
    </location>
</feature>
<name>A0ABQ7JDN3_9APIC</name>
<dbReference type="InterPro" id="IPR042534">
    <property type="entry name" value="SAP18_sf"/>
</dbReference>
<evidence type="ECO:0000256" key="2">
    <source>
        <dbReference type="SAM" id="MobiDB-lite"/>
    </source>
</evidence>
<accession>A0ABQ7JDN3</accession>
<feature type="compositionally biased region" description="Polar residues" evidence="2">
    <location>
        <begin position="182"/>
        <end position="202"/>
    </location>
</feature>
<dbReference type="InterPro" id="IPR010516">
    <property type="entry name" value="SAP18"/>
</dbReference>
<feature type="compositionally biased region" description="Low complexity" evidence="2">
    <location>
        <begin position="26"/>
        <end position="50"/>
    </location>
</feature>
<dbReference type="EMBL" id="JADAQX010000088">
    <property type="protein sequence ID" value="KAF8822086.1"/>
    <property type="molecule type" value="Genomic_DNA"/>
</dbReference>
<keyword evidence="4" id="KW-1185">Reference proteome</keyword>